<dbReference type="RefSeq" id="WP_394458473.1">
    <property type="nucleotide sequence ID" value="NZ_JBIGHZ010000001.1"/>
</dbReference>
<evidence type="ECO:0000256" key="1">
    <source>
        <dbReference type="SAM" id="MobiDB-lite"/>
    </source>
</evidence>
<feature type="compositionally biased region" description="Low complexity" evidence="1">
    <location>
        <begin position="222"/>
        <end position="259"/>
    </location>
</feature>
<dbReference type="Proteomes" id="UP001606099">
    <property type="component" value="Unassembled WGS sequence"/>
</dbReference>
<protein>
    <recommendedName>
        <fullName evidence="4">Tetratricopeptide repeat protein</fullName>
    </recommendedName>
</protein>
<dbReference type="EMBL" id="JBIGHZ010000001">
    <property type="protein sequence ID" value="MFG6447100.1"/>
    <property type="molecule type" value="Genomic_DNA"/>
</dbReference>
<dbReference type="InterPro" id="IPR011990">
    <property type="entry name" value="TPR-like_helical_dom_sf"/>
</dbReference>
<comment type="caution">
    <text evidence="2">The sequence shown here is derived from an EMBL/GenBank/DDBJ whole genome shotgun (WGS) entry which is preliminary data.</text>
</comment>
<keyword evidence="3" id="KW-1185">Reference proteome</keyword>
<evidence type="ECO:0000313" key="2">
    <source>
        <dbReference type="EMBL" id="MFG6447100.1"/>
    </source>
</evidence>
<evidence type="ECO:0008006" key="4">
    <source>
        <dbReference type="Google" id="ProtNLM"/>
    </source>
</evidence>
<evidence type="ECO:0000313" key="3">
    <source>
        <dbReference type="Proteomes" id="UP001606099"/>
    </source>
</evidence>
<proteinExistence type="predicted"/>
<gene>
    <name evidence="2" type="ORF">ACG0Z6_02455</name>
</gene>
<sequence length="266" mass="28162">MLLDMRIQTLKTDGWRVPLCCLVVKHLPGCQMSSFVRTVFMLVCSATLVACSTTPTTPPPTPVEPTVAPLEQFMSEAAKSRQEGARTSERETYRKAAQAYPTSKEPWLKLAEGYFESGDYGNTVLAAQEVLQRDASDRVATSLLAVSGLRVATTALASLRQSQDQEINADTRRQAADLVKSIREALGEPVLVPKPVEPATTTPRRSAAPKRLVPVPAPGAGPTPAVGSAATAAPKGASTAPVKPASAPVVAPLPAKKPTNPFDKLN</sequence>
<accession>A0ABW7FS71</accession>
<dbReference type="Gene3D" id="1.25.40.10">
    <property type="entry name" value="Tetratricopeptide repeat domain"/>
    <property type="match status" value="1"/>
</dbReference>
<name>A0ABW7FS71_9BURK</name>
<reference evidence="2 3" key="1">
    <citation type="submission" date="2024-08" db="EMBL/GenBank/DDBJ databases">
        <authorList>
            <person name="Lu H."/>
        </authorList>
    </citation>
    <scope>NUCLEOTIDE SEQUENCE [LARGE SCALE GENOMIC DNA]</scope>
    <source>
        <strain evidence="2 3">BYS180W</strain>
    </source>
</reference>
<dbReference type="SUPFAM" id="SSF48452">
    <property type="entry name" value="TPR-like"/>
    <property type="match status" value="1"/>
</dbReference>
<feature type="region of interest" description="Disordered" evidence="1">
    <location>
        <begin position="193"/>
        <end position="266"/>
    </location>
</feature>
<organism evidence="2 3">
    <name type="scientific">Roseateles rivi</name>
    <dbReference type="NCBI Taxonomy" id="3299028"/>
    <lineage>
        <taxon>Bacteria</taxon>
        <taxon>Pseudomonadati</taxon>
        <taxon>Pseudomonadota</taxon>
        <taxon>Betaproteobacteria</taxon>
        <taxon>Burkholderiales</taxon>
        <taxon>Sphaerotilaceae</taxon>
        <taxon>Roseateles</taxon>
    </lineage>
</organism>